<evidence type="ECO:0000313" key="2">
    <source>
        <dbReference type="EMBL" id="PKI42408.1"/>
    </source>
</evidence>
<comment type="caution">
    <text evidence="2">The sequence shown here is derived from an EMBL/GenBank/DDBJ whole genome shotgun (WGS) entry which is preliminary data.</text>
</comment>
<organism evidence="2 3">
    <name type="scientific">Punica granatum</name>
    <name type="common">Pomegranate</name>
    <dbReference type="NCBI Taxonomy" id="22663"/>
    <lineage>
        <taxon>Eukaryota</taxon>
        <taxon>Viridiplantae</taxon>
        <taxon>Streptophyta</taxon>
        <taxon>Embryophyta</taxon>
        <taxon>Tracheophyta</taxon>
        <taxon>Spermatophyta</taxon>
        <taxon>Magnoliopsida</taxon>
        <taxon>eudicotyledons</taxon>
        <taxon>Gunneridae</taxon>
        <taxon>Pentapetalae</taxon>
        <taxon>rosids</taxon>
        <taxon>malvids</taxon>
        <taxon>Myrtales</taxon>
        <taxon>Lythraceae</taxon>
        <taxon>Punica</taxon>
    </lineage>
</organism>
<proteinExistence type="predicted"/>
<keyword evidence="3" id="KW-1185">Reference proteome</keyword>
<accession>A0A2I0IEJ0</accession>
<sequence>MGMRRNTTQGEEEKIGSYLREFGDRPNRTPCGPSDAQSYLPHPLVPPSRRSEARIAARSAITAVPGNPDRPRLTGLGPFTFLRRSSPFRPNTLQSGPALFRAVSSLGWAVQSDPV</sequence>
<feature type="region of interest" description="Disordered" evidence="1">
    <location>
        <begin position="1"/>
        <end position="47"/>
    </location>
</feature>
<dbReference type="EMBL" id="PGOL01003173">
    <property type="protein sequence ID" value="PKI42408.1"/>
    <property type="molecule type" value="Genomic_DNA"/>
</dbReference>
<evidence type="ECO:0000256" key="1">
    <source>
        <dbReference type="SAM" id="MobiDB-lite"/>
    </source>
</evidence>
<feature type="compositionally biased region" description="Basic and acidic residues" evidence="1">
    <location>
        <begin position="11"/>
        <end position="27"/>
    </location>
</feature>
<dbReference type="Proteomes" id="UP000233551">
    <property type="component" value="Unassembled WGS sequence"/>
</dbReference>
<evidence type="ECO:0000313" key="3">
    <source>
        <dbReference type="Proteomes" id="UP000233551"/>
    </source>
</evidence>
<protein>
    <submittedName>
        <fullName evidence="2">Uncharacterized protein</fullName>
    </submittedName>
</protein>
<reference evidence="2 3" key="1">
    <citation type="submission" date="2017-11" db="EMBL/GenBank/DDBJ databases">
        <title>De-novo sequencing of pomegranate (Punica granatum L.) genome.</title>
        <authorList>
            <person name="Akparov Z."/>
            <person name="Amiraslanov A."/>
            <person name="Hajiyeva S."/>
            <person name="Abbasov M."/>
            <person name="Kaur K."/>
            <person name="Hamwieh A."/>
            <person name="Solovyev V."/>
            <person name="Salamov A."/>
            <person name="Braich B."/>
            <person name="Kosarev P."/>
            <person name="Mahmoud A."/>
            <person name="Hajiyev E."/>
            <person name="Babayeva S."/>
            <person name="Izzatullayeva V."/>
            <person name="Mammadov A."/>
            <person name="Mammadov A."/>
            <person name="Sharifova S."/>
            <person name="Ojaghi J."/>
            <person name="Eynullazada K."/>
            <person name="Bayramov B."/>
            <person name="Abdulazimova A."/>
            <person name="Shahmuradov I."/>
        </authorList>
    </citation>
    <scope>NUCLEOTIDE SEQUENCE [LARGE SCALE GENOMIC DNA]</scope>
    <source>
        <strain evidence="3">cv. AG2017</strain>
        <tissue evidence="2">Leaf</tissue>
    </source>
</reference>
<dbReference type="AlphaFoldDB" id="A0A2I0IEJ0"/>
<gene>
    <name evidence="2" type="ORF">CRG98_037200</name>
</gene>
<name>A0A2I0IEJ0_PUNGR</name>